<keyword evidence="5" id="KW-0862">Zinc</keyword>
<gene>
    <name evidence="8" type="ORF">FOL47_005599</name>
</gene>
<dbReference type="Gene3D" id="3.30.40.10">
    <property type="entry name" value="Zinc/RING finger domain, C3HC4 (zinc finger)"/>
    <property type="match status" value="1"/>
</dbReference>
<accession>A0A7J6LXY4</accession>
<evidence type="ECO:0000256" key="5">
    <source>
        <dbReference type="PROSITE-ProRule" id="PRU00175"/>
    </source>
</evidence>
<dbReference type="GO" id="GO:0008094">
    <property type="term" value="F:ATP-dependent activity, acting on DNA"/>
    <property type="evidence" value="ECO:0007669"/>
    <property type="project" value="TreeGrafter"/>
</dbReference>
<dbReference type="InterPro" id="IPR001650">
    <property type="entry name" value="Helicase_C-like"/>
</dbReference>
<sequence>MGYSETLESSQSLILYTERAFRKFVFLVRLGSANSWEGRQALDLLRKILGNILLRRTKAERHQDVQLLDLVTETRFIRLAPDERAFYDELFEEYQEKVQQLAAEGQLEAKVSDILVLLLRLRQAANHRHLITYSESLEKNANRQCLICYDEIPVRPPVQGEAMARGTCGDVFHNQCIRQYTGEEASGLIECPSCLKRVEVHFGTVTIPRQLAEPPVEPGSSLEAFLGSPKLVRKNTIISRIPSDKVVSSSKVNEVLDVVQTMVKVDPTNKFLIFSQFTSLLEITEQEIRRRNMGLSGTIHGGLNVATRNRLVYHFKSDPNSIILLISLRAAGEGINLQAANRAFIVDPWWNPAAELQAIQRAHRLGQTREVKAIKFIVQDTIEERILLLQEKKQLVSDTTIGGDESATYRLQQLSLQDLKFLFKL</sequence>
<dbReference type="SUPFAM" id="SSF52540">
    <property type="entry name" value="P-loop containing nucleoside triphosphate hydrolases"/>
    <property type="match status" value="1"/>
</dbReference>
<dbReference type="OrthoDB" id="448448at2759"/>
<dbReference type="AlphaFoldDB" id="A0A7J6LXY4"/>
<dbReference type="Gene3D" id="3.40.50.300">
    <property type="entry name" value="P-loop containing nucleotide triphosphate hydrolases"/>
    <property type="match status" value="1"/>
</dbReference>
<dbReference type="Proteomes" id="UP000591131">
    <property type="component" value="Unassembled WGS sequence"/>
</dbReference>
<dbReference type="InterPro" id="IPR050628">
    <property type="entry name" value="SNF2_RAD54_helicase_TF"/>
</dbReference>
<dbReference type="InterPro" id="IPR001841">
    <property type="entry name" value="Znf_RING"/>
</dbReference>
<comment type="caution">
    <text evidence="8">The sequence shown here is derived from an EMBL/GenBank/DDBJ whole genome shotgun (WGS) entry which is preliminary data.</text>
</comment>
<dbReference type="InterPro" id="IPR013083">
    <property type="entry name" value="Znf_RING/FYVE/PHD"/>
</dbReference>
<evidence type="ECO:0000313" key="8">
    <source>
        <dbReference type="EMBL" id="KAF4663681.1"/>
    </source>
</evidence>
<organism evidence="8 9">
    <name type="scientific">Perkinsus chesapeaki</name>
    <name type="common">Clam parasite</name>
    <name type="synonym">Perkinsus andrewsi</name>
    <dbReference type="NCBI Taxonomy" id="330153"/>
    <lineage>
        <taxon>Eukaryota</taxon>
        <taxon>Sar</taxon>
        <taxon>Alveolata</taxon>
        <taxon>Perkinsozoa</taxon>
        <taxon>Perkinsea</taxon>
        <taxon>Perkinsida</taxon>
        <taxon>Perkinsidae</taxon>
        <taxon>Perkinsus</taxon>
    </lineage>
</organism>
<evidence type="ECO:0000313" key="9">
    <source>
        <dbReference type="Proteomes" id="UP000591131"/>
    </source>
</evidence>
<dbReference type="PROSITE" id="PS51194">
    <property type="entry name" value="HELICASE_CTER"/>
    <property type="match status" value="1"/>
</dbReference>
<evidence type="ECO:0000256" key="4">
    <source>
        <dbReference type="ARBA" id="ARBA00022840"/>
    </source>
</evidence>
<dbReference type="GO" id="GO:0005524">
    <property type="term" value="F:ATP binding"/>
    <property type="evidence" value="ECO:0007669"/>
    <property type="project" value="UniProtKB-KW"/>
</dbReference>
<dbReference type="GO" id="GO:0008270">
    <property type="term" value="F:zinc ion binding"/>
    <property type="evidence" value="ECO:0007669"/>
    <property type="project" value="UniProtKB-KW"/>
</dbReference>
<keyword evidence="5" id="KW-0479">Metal-binding</keyword>
<evidence type="ECO:0000259" key="7">
    <source>
        <dbReference type="PROSITE" id="PS51194"/>
    </source>
</evidence>
<dbReference type="SUPFAM" id="SSF57850">
    <property type="entry name" value="RING/U-box"/>
    <property type="match status" value="1"/>
</dbReference>
<dbReference type="GO" id="GO:0006289">
    <property type="term" value="P:nucleotide-excision repair"/>
    <property type="evidence" value="ECO:0007669"/>
    <property type="project" value="TreeGrafter"/>
</dbReference>
<dbReference type="PROSITE" id="PS50089">
    <property type="entry name" value="ZF_RING_2"/>
    <property type="match status" value="1"/>
</dbReference>
<evidence type="ECO:0000256" key="3">
    <source>
        <dbReference type="ARBA" id="ARBA00022806"/>
    </source>
</evidence>
<dbReference type="InterPro" id="IPR049730">
    <property type="entry name" value="SNF2/RAD54-like_C"/>
</dbReference>
<protein>
    <submittedName>
        <fullName evidence="8">Uncharacterized protein</fullName>
    </submittedName>
</protein>
<dbReference type="InterPro" id="IPR027417">
    <property type="entry name" value="P-loop_NTPase"/>
</dbReference>
<dbReference type="PANTHER" id="PTHR45626">
    <property type="entry name" value="TRANSCRIPTION TERMINATION FACTOR 2-RELATED"/>
    <property type="match status" value="1"/>
</dbReference>
<keyword evidence="2" id="KW-0378">Hydrolase</keyword>
<dbReference type="InterPro" id="IPR000330">
    <property type="entry name" value="SNF2_N"/>
</dbReference>
<dbReference type="CDD" id="cd18793">
    <property type="entry name" value="SF2_C_SNF"/>
    <property type="match status" value="1"/>
</dbReference>
<dbReference type="GO" id="GO:0016787">
    <property type="term" value="F:hydrolase activity"/>
    <property type="evidence" value="ECO:0007669"/>
    <property type="project" value="UniProtKB-KW"/>
</dbReference>
<name>A0A7J6LXY4_PERCH</name>
<proteinExistence type="predicted"/>
<dbReference type="Pfam" id="PF00176">
    <property type="entry name" value="SNF2-rel_dom"/>
    <property type="match status" value="1"/>
</dbReference>
<feature type="domain" description="Helicase C-terminal" evidence="7">
    <location>
        <begin position="257"/>
        <end position="415"/>
    </location>
</feature>
<dbReference type="GO" id="GO:0005634">
    <property type="term" value="C:nucleus"/>
    <property type="evidence" value="ECO:0007669"/>
    <property type="project" value="TreeGrafter"/>
</dbReference>
<evidence type="ECO:0000256" key="2">
    <source>
        <dbReference type="ARBA" id="ARBA00022801"/>
    </source>
</evidence>
<dbReference type="GO" id="GO:0004386">
    <property type="term" value="F:helicase activity"/>
    <property type="evidence" value="ECO:0007669"/>
    <property type="project" value="UniProtKB-KW"/>
</dbReference>
<dbReference type="PANTHER" id="PTHR45626:SF12">
    <property type="entry name" value="DNA REPAIR PROTEIN RAD16"/>
    <property type="match status" value="1"/>
</dbReference>
<reference evidence="8 9" key="1">
    <citation type="submission" date="2020-04" db="EMBL/GenBank/DDBJ databases">
        <title>Perkinsus chesapeaki whole genome sequence.</title>
        <authorList>
            <person name="Bogema D.R."/>
        </authorList>
    </citation>
    <scope>NUCLEOTIDE SEQUENCE [LARGE SCALE GENOMIC DNA]</scope>
    <source>
        <strain evidence="8">ATCC PRA-425</strain>
    </source>
</reference>
<dbReference type="CDD" id="cd16448">
    <property type="entry name" value="RING-H2"/>
    <property type="match status" value="1"/>
</dbReference>
<evidence type="ECO:0000256" key="1">
    <source>
        <dbReference type="ARBA" id="ARBA00022741"/>
    </source>
</evidence>
<keyword evidence="1" id="KW-0547">Nucleotide-binding</keyword>
<feature type="domain" description="RING-type" evidence="6">
    <location>
        <begin position="145"/>
        <end position="194"/>
    </location>
</feature>
<keyword evidence="5" id="KW-0863">Zinc-finger</keyword>
<keyword evidence="9" id="KW-1185">Reference proteome</keyword>
<dbReference type="Pfam" id="PF00271">
    <property type="entry name" value="Helicase_C"/>
    <property type="match status" value="1"/>
</dbReference>
<dbReference type="EMBL" id="JAAPAO010000309">
    <property type="protein sequence ID" value="KAF4663681.1"/>
    <property type="molecule type" value="Genomic_DNA"/>
</dbReference>
<evidence type="ECO:0000259" key="6">
    <source>
        <dbReference type="PROSITE" id="PS50089"/>
    </source>
</evidence>
<keyword evidence="3" id="KW-0347">Helicase</keyword>
<dbReference type="SMART" id="SM00490">
    <property type="entry name" value="HELICc"/>
    <property type="match status" value="1"/>
</dbReference>
<keyword evidence="4" id="KW-0067">ATP-binding</keyword>